<gene>
    <name evidence="7" type="ORF">KTH89_01885</name>
</gene>
<sequence length="356" mass="37894">MKKYVGLLLAGILLGSVCLSGCGSGETDKEALPAAEDDKGMQDAKDTGETDQAGDAKDAKADSAQLLIGIACYSADEYQKSWLDTFEAAAESKGNIKVVSTNADANVEKQVSDVESLIAQNPDVIILRAVDADGLAASVDACVSAGIPVVASSYEVHNDKISAWVGANQKDNGILQGEYLQGILDANPDMKMNLCYIWGGFGLTGTQERYDGLIDPFVNKLKADGRGELLAEKAGNWSASDAMALTEDWIQSFPDMNVIVCQNDEMAAGAANALKAANVDMEKFYLLGIDGSANGQQYIRDGLIDATIWTDLNDEISTNLDVAVKVAGGETYKEPVYLNSYKLMTKDNIDELLGSK</sequence>
<evidence type="ECO:0000256" key="4">
    <source>
        <dbReference type="SAM" id="MobiDB-lite"/>
    </source>
</evidence>
<comment type="caution">
    <text evidence="7">The sequence shown here is derived from an EMBL/GenBank/DDBJ whole genome shotgun (WGS) entry which is preliminary data.</text>
</comment>
<evidence type="ECO:0000256" key="1">
    <source>
        <dbReference type="ARBA" id="ARBA00004196"/>
    </source>
</evidence>
<dbReference type="InterPro" id="IPR028082">
    <property type="entry name" value="Peripla_BP_I"/>
</dbReference>
<keyword evidence="3 5" id="KW-0732">Signal</keyword>
<dbReference type="Gene3D" id="3.40.50.2300">
    <property type="match status" value="2"/>
</dbReference>
<dbReference type="GO" id="GO:0030246">
    <property type="term" value="F:carbohydrate binding"/>
    <property type="evidence" value="ECO:0007669"/>
    <property type="project" value="UniProtKB-ARBA"/>
</dbReference>
<evidence type="ECO:0000313" key="7">
    <source>
        <dbReference type="EMBL" id="MBU9735265.1"/>
    </source>
</evidence>
<comment type="similarity">
    <text evidence="2">Belongs to the bacterial solute-binding protein 2 family.</text>
</comment>
<dbReference type="EMBL" id="JAHQCW010000002">
    <property type="protein sequence ID" value="MBU9735265.1"/>
    <property type="molecule type" value="Genomic_DNA"/>
</dbReference>
<keyword evidence="8" id="KW-1185">Reference proteome</keyword>
<dbReference type="SUPFAM" id="SSF53822">
    <property type="entry name" value="Periplasmic binding protein-like I"/>
    <property type="match status" value="1"/>
</dbReference>
<dbReference type="GO" id="GO:0030313">
    <property type="term" value="C:cell envelope"/>
    <property type="evidence" value="ECO:0007669"/>
    <property type="project" value="UniProtKB-SubCell"/>
</dbReference>
<evidence type="ECO:0000313" key="8">
    <source>
        <dbReference type="Proteomes" id="UP000712157"/>
    </source>
</evidence>
<reference evidence="7" key="1">
    <citation type="submission" date="2021-06" db="EMBL/GenBank/DDBJ databases">
        <title>Description of novel taxa of the family Lachnospiraceae.</title>
        <authorList>
            <person name="Chaplin A.V."/>
            <person name="Sokolova S.R."/>
            <person name="Pikina A.P."/>
            <person name="Korzhanova M."/>
            <person name="Belova V."/>
            <person name="Korostin D."/>
            <person name="Efimov B.A."/>
        </authorList>
    </citation>
    <scope>NUCLEOTIDE SEQUENCE</scope>
    <source>
        <strain evidence="7">ASD5720</strain>
    </source>
</reference>
<proteinExistence type="inferred from homology"/>
<dbReference type="Pfam" id="PF13407">
    <property type="entry name" value="Peripla_BP_4"/>
    <property type="match status" value="1"/>
</dbReference>
<feature type="chain" id="PRO_5039456579" evidence="5">
    <location>
        <begin position="21"/>
        <end position="356"/>
    </location>
</feature>
<comment type="subcellular location">
    <subcellularLocation>
        <location evidence="1">Cell envelope</location>
    </subcellularLocation>
</comment>
<dbReference type="Proteomes" id="UP000712157">
    <property type="component" value="Unassembled WGS sequence"/>
</dbReference>
<dbReference type="RefSeq" id="WP_238720424.1">
    <property type="nucleotide sequence ID" value="NZ_JAHQCW010000002.1"/>
</dbReference>
<organism evidence="7 8">
    <name type="scientific">Diplocloster agilis</name>
    <dbReference type="NCBI Taxonomy" id="2850323"/>
    <lineage>
        <taxon>Bacteria</taxon>
        <taxon>Bacillati</taxon>
        <taxon>Bacillota</taxon>
        <taxon>Clostridia</taxon>
        <taxon>Lachnospirales</taxon>
        <taxon>Lachnospiraceae</taxon>
        <taxon>Diplocloster</taxon>
    </lineage>
</organism>
<dbReference type="PANTHER" id="PTHR46847">
    <property type="entry name" value="D-ALLOSE-BINDING PERIPLASMIC PROTEIN-RELATED"/>
    <property type="match status" value="1"/>
</dbReference>
<evidence type="ECO:0000256" key="2">
    <source>
        <dbReference type="ARBA" id="ARBA00007639"/>
    </source>
</evidence>
<protein>
    <submittedName>
        <fullName evidence="7">Substrate-binding domain-containing protein</fullName>
    </submittedName>
</protein>
<feature type="signal peptide" evidence="5">
    <location>
        <begin position="1"/>
        <end position="20"/>
    </location>
</feature>
<dbReference type="PANTHER" id="PTHR46847:SF1">
    <property type="entry name" value="D-ALLOSE-BINDING PERIPLASMIC PROTEIN-RELATED"/>
    <property type="match status" value="1"/>
</dbReference>
<feature type="domain" description="Periplasmic binding protein" evidence="6">
    <location>
        <begin position="73"/>
        <end position="330"/>
    </location>
</feature>
<dbReference type="AlphaFoldDB" id="A0A949JXZ1"/>
<evidence type="ECO:0000259" key="6">
    <source>
        <dbReference type="Pfam" id="PF13407"/>
    </source>
</evidence>
<feature type="region of interest" description="Disordered" evidence="4">
    <location>
        <begin position="29"/>
        <end position="57"/>
    </location>
</feature>
<name>A0A949JXZ1_9FIRM</name>
<accession>A0A949JXZ1</accession>
<evidence type="ECO:0000256" key="5">
    <source>
        <dbReference type="SAM" id="SignalP"/>
    </source>
</evidence>
<evidence type="ECO:0000256" key="3">
    <source>
        <dbReference type="ARBA" id="ARBA00022729"/>
    </source>
</evidence>
<dbReference type="InterPro" id="IPR025997">
    <property type="entry name" value="SBP_2_dom"/>
</dbReference>